<evidence type="ECO:0000256" key="4">
    <source>
        <dbReference type="ARBA" id="ARBA00022989"/>
    </source>
</evidence>
<proteinExistence type="inferred from homology"/>
<dbReference type="EMBL" id="MF197533">
    <property type="protein sequence ID" value="AVM80912.1"/>
    <property type="molecule type" value="Genomic_DNA"/>
</dbReference>
<sequence>MPQLDKVTFFSQYFWLLVFFLSFYFFVAKIILPKMTRIYLLRQRVLSSNNVSAAKSFKGGDSTFPIPASEISTKSLQELANSIYSKAVAIGKEKSNEYAVNLPAWSTSVSVDIDKKYLSKFYSSFLRSLVISNVSKLVSIFNLLSPEQQYSVVPTRFCKNTKQLNSRIARFIFKKSASAKKGK</sequence>
<reference evidence="10" key="1">
    <citation type="journal article" date="2018" name="Sci. Rep.">
        <title>Genome sequencing of Prototheca zopfii genotypes 1 and 2 provides evidence of a severe reduction in organellar genomes.</title>
        <authorList>
            <person name="Severgnini M."/>
            <person name="Lazzari B."/>
            <person name="Capra E."/>
            <person name="Chessa S."/>
            <person name="Luini M."/>
            <person name="Bordoni R."/>
            <person name="Castiglioni B."/>
            <person name="Ricchi M."/>
            <person name="Cremonesi P."/>
        </authorList>
    </citation>
    <scope>NUCLEOTIDE SEQUENCE</scope>
    <source>
        <strain evidence="10">SAG 2063</strain>
    </source>
</reference>
<evidence type="ECO:0000259" key="9">
    <source>
        <dbReference type="Pfam" id="PF02326"/>
    </source>
</evidence>
<keyword evidence="5 10" id="KW-0496">Mitochondrion</keyword>
<evidence type="ECO:0000313" key="10">
    <source>
        <dbReference type="EMBL" id="AVM80912.1"/>
    </source>
</evidence>
<dbReference type="GO" id="GO:0031966">
    <property type="term" value="C:mitochondrial membrane"/>
    <property type="evidence" value="ECO:0007669"/>
    <property type="project" value="UniProtKB-SubCell"/>
</dbReference>
<dbReference type="InterPro" id="IPR003319">
    <property type="entry name" value="YMF19-like_N"/>
</dbReference>
<dbReference type="AlphaFoldDB" id="A0A2P1G7I2"/>
<keyword evidence="3 8" id="KW-0812">Transmembrane</keyword>
<evidence type="ECO:0000256" key="5">
    <source>
        <dbReference type="ARBA" id="ARBA00023128"/>
    </source>
</evidence>
<evidence type="ECO:0000256" key="1">
    <source>
        <dbReference type="ARBA" id="ARBA00004325"/>
    </source>
</evidence>
<keyword evidence="4 8" id="KW-1133">Transmembrane helix</keyword>
<organism evidence="10">
    <name type="scientific">Prototheca zopfii</name>
    <dbReference type="NCBI Taxonomy" id="3112"/>
    <lineage>
        <taxon>Eukaryota</taxon>
        <taxon>Viridiplantae</taxon>
        <taxon>Chlorophyta</taxon>
        <taxon>core chlorophytes</taxon>
        <taxon>Trebouxiophyceae</taxon>
        <taxon>Chlorellales</taxon>
        <taxon>Chlorellaceae</taxon>
        <taxon>Prototheca</taxon>
    </lineage>
</organism>
<evidence type="ECO:0000256" key="3">
    <source>
        <dbReference type="ARBA" id="ARBA00022692"/>
    </source>
</evidence>
<geneLocation type="mitochondrion" evidence="10"/>
<feature type="transmembrane region" description="Helical" evidence="8">
    <location>
        <begin position="12"/>
        <end position="32"/>
    </location>
</feature>
<dbReference type="Pfam" id="PF02326">
    <property type="entry name" value="YMF19"/>
    <property type="match status" value="1"/>
</dbReference>
<name>A0A2P1G7I2_9CHLO</name>
<feature type="domain" description="ATP synthase YMF19-like N-terminal" evidence="9">
    <location>
        <begin position="2"/>
        <end position="56"/>
    </location>
</feature>
<evidence type="ECO:0000256" key="6">
    <source>
        <dbReference type="ARBA" id="ARBA00023136"/>
    </source>
</evidence>
<comment type="similarity">
    <text evidence="2">Belongs to the ATPase protein YMF19 family.</text>
</comment>
<dbReference type="GO" id="GO:0006754">
    <property type="term" value="P:ATP biosynthetic process"/>
    <property type="evidence" value="ECO:0007669"/>
    <property type="project" value="UniProtKB-KW"/>
</dbReference>
<keyword evidence="7" id="KW-0066">ATP synthesis</keyword>
<comment type="subcellular location">
    <subcellularLocation>
        <location evidence="1">Mitochondrion membrane</location>
    </subcellularLocation>
</comment>
<accession>A0A2P1G7I2</accession>
<evidence type="ECO:0000256" key="8">
    <source>
        <dbReference type="SAM" id="Phobius"/>
    </source>
</evidence>
<keyword evidence="6 8" id="KW-0472">Membrane</keyword>
<evidence type="ECO:0000256" key="2">
    <source>
        <dbReference type="ARBA" id="ARBA00010946"/>
    </source>
</evidence>
<gene>
    <name evidence="10" type="primary">atp8</name>
</gene>
<evidence type="ECO:0000256" key="7">
    <source>
        <dbReference type="ARBA" id="ARBA00023310"/>
    </source>
</evidence>
<protein>
    <submittedName>
        <fullName evidence="10">ATP synthase F0 subunit 8</fullName>
    </submittedName>
</protein>